<evidence type="ECO:0000313" key="2">
    <source>
        <dbReference type="Proteomes" id="UP000253919"/>
    </source>
</evidence>
<evidence type="ECO:0000313" key="1">
    <source>
        <dbReference type="EMBL" id="RDC62296.1"/>
    </source>
</evidence>
<proteinExistence type="predicted"/>
<protein>
    <recommendedName>
        <fullName evidence="3">Type I-B CRISPR-associated protein Cas8b1/Cst1</fullName>
    </recommendedName>
</protein>
<dbReference type="AlphaFoldDB" id="A0A369QGD9"/>
<keyword evidence="2" id="KW-1185">Reference proteome</keyword>
<comment type="caution">
    <text evidence="1">The sequence shown here is derived from an EMBL/GenBank/DDBJ whole genome shotgun (WGS) entry which is preliminary data.</text>
</comment>
<name>A0A369QGD9_9BACT</name>
<evidence type="ECO:0008006" key="3">
    <source>
        <dbReference type="Google" id="ProtNLM"/>
    </source>
</evidence>
<dbReference type="Proteomes" id="UP000253919">
    <property type="component" value="Unassembled WGS sequence"/>
</dbReference>
<sequence length="463" mass="54118">MKLENDWFIQPTGDPFADVGGYVIEYFREKFPKKNILELIKEATYIYVKNWDNNLHSFFLNSTITHNSNKGQKGIDKTLEYYQSLLEDKRDAQEGYCRITGQKTKLYFAGRDNHIMSGSATLINFHHGFQSGILLSKEVLIRIFFSPLGLIQLGNKVALIQSNNEEVNRYFVKRILDNNFKDLASGISKSLQKSEFSNPANTLFDFAHKCISDLKIAASDNTTGTKGITLNLYHFTNFGASPEIKLYTLPAVVFLFYQKCLSLEFKSDWQRFVNYHYRSSGFKDAYYNDATSTWENKKDSVGYDDYKTWRNPVYERLLNGESLLGLFERWSRKNKLNIKIIEIYQQVLRNMDKRTLQKIQDLTNFIIEDKDFTKKSITRLNGMKSGYDIRQFFLNLIAKNYYNKNEKALITLEDYVEYLFPDGASWRDIRDLLLISIYQKLHETDTSLDIEMPELEAEQELES</sequence>
<gene>
    <name evidence="1" type="ORF">AHMF7616_00889</name>
</gene>
<dbReference type="EMBL" id="QASA01000001">
    <property type="protein sequence ID" value="RDC62296.1"/>
    <property type="molecule type" value="Genomic_DNA"/>
</dbReference>
<dbReference type="OrthoDB" id="1099873at2"/>
<dbReference type="RefSeq" id="WP_115371758.1">
    <property type="nucleotide sequence ID" value="NZ_QASA01000001.1"/>
</dbReference>
<organism evidence="1 2">
    <name type="scientific">Adhaeribacter pallidiroseus</name>
    <dbReference type="NCBI Taxonomy" id="2072847"/>
    <lineage>
        <taxon>Bacteria</taxon>
        <taxon>Pseudomonadati</taxon>
        <taxon>Bacteroidota</taxon>
        <taxon>Cytophagia</taxon>
        <taxon>Cytophagales</taxon>
        <taxon>Hymenobacteraceae</taxon>
        <taxon>Adhaeribacter</taxon>
    </lineage>
</organism>
<reference evidence="1 2" key="1">
    <citation type="submission" date="2018-04" db="EMBL/GenBank/DDBJ databases">
        <title>Adhaeribacter sp. HMF7616 genome sequencing and assembly.</title>
        <authorList>
            <person name="Kang H."/>
            <person name="Kang J."/>
            <person name="Cha I."/>
            <person name="Kim H."/>
            <person name="Joh K."/>
        </authorList>
    </citation>
    <scope>NUCLEOTIDE SEQUENCE [LARGE SCALE GENOMIC DNA]</scope>
    <source>
        <strain evidence="1 2">HMF7616</strain>
    </source>
</reference>
<accession>A0A369QGD9</accession>